<evidence type="ECO:0000313" key="1">
    <source>
        <dbReference type="EMBL" id="MDP1422131.1"/>
    </source>
</evidence>
<dbReference type="EMBL" id="JAUUTP010000068">
    <property type="protein sequence ID" value="MDP1422131.1"/>
    <property type="molecule type" value="Genomic_DNA"/>
</dbReference>
<accession>A0AA90SZ28</accession>
<evidence type="ECO:0000313" key="2">
    <source>
        <dbReference type="Proteomes" id="UP001178277"/>
    </source>
</evidence>
<proteinExistence type="predicted"/>
<dbReference type="AlphaFoldDB" id="A0AA90SZ28"/>
<protein>
    <submittedName>
        <fullName evidence="1">Uncharacterized protein</fullName>
    </submittedName>
</protein>
<feature type="non-terminal residue" evidence="1">
    <location>
        <position position="1"/>
    </location>
</feature>
<gene>
    <name evidence="1" type="ORF">Q8G35_28205</name>
</gene>
<comment type="caution">
    <text evidence="1">The sequence shown here is derived from an EMBL/GenBank/DDBJ whole genome shotgun (WGS) entry which is preliminary data.</text>
</comment>
<name>A0AA90SZ28_9BACI</name>
<sequence>IKWADAHFAYKYGNGEKPIKKKKFGREHARQERIGWFRHFVSWSQLPQMRRLVGFLHFYYMF</sequence>
<organism evidence="1 2">
    <name type="scientific">Peribacillus simplex</name>
    <dbReference type="NCBI Taxonomy" id="1478"/>
    <lineage>
        <taxon>Bacteria</taxon>
        <taxon>Bacillati</taxon>
        <taxon>Bacillota</taxon>
        <taxon>Bacilli</taxon>
        <taxon>Bacillales</taxon>
        <taxon>Bacillaceae</taxon>
        <taxon>Peribacillus</taxon>
    </lineage>
</organism>
<dbReference type="Proteomes" id="UP001178277">
    <property type="component" value="Unassembled WGS sequence"/>
</dbReference>
<reference evidence="1" key="1">
    <citation type="submission" date="2023-07" db="EMBL/GenBank/DDBJ databases">
        <title>Murine gut Bacillus species.</title>
        <authorList>
            <person name="Gutman E."/>
            <person name="Hashuel R."/>
            <person name="Litvak Y."/>
        </authorList>
    </citation>
    <scope>NUCLEOTIDE SEQUENCE</scope>
    <source>
        <strain evidence="1">RU283</strain>
    </source>
</reference>